<dbReference type="Proteomes" id="UP000037755">
    <property type="component" value="Unassembled WGS sequence"/>
</dbReference>
<gene>
    <name evidence="2" type="ORF">AM493_16235</name>
</gene>
<accession>A0A0M8MK17</accession>
<proteinExistence type="predicted"/>
<feature type="signal peptide" evidence="1">
    <location>
        <begin position="1"/>
        <end position="18"/>
    </location>
</feature>
<dbReference type="STRING" id="1202724.AM493_16235"/>
<protein>
    <submittedName>
        <fullName evidence="2">Uncharacterized protein</fullName>
    </submittedName>
</protein>
<comment type="caution">
    <text evidence="2">The sequence shown here is derived from an EMBL/GenBank/DDBJ whole genome shotgun (WGS) entry which is preliminary data.</text>
</comment>
<name>A0A0M8MK17_9FLAO</name>
<evidence type="ECO:0000313" key="2">
    <source>
        <dbReference type="EMBL" id="KOS07417.1"/>
    </source>
</evidence>
<dbReference type="AlphaFoldDB" id="A0A0M8MK17"/>
<sequence>MKTLLYTAALFFALATHAQQGPAYTGDYVDYRIETPTEKISIPFPKGAEILENGKVRVDGKTFRIETTEKAYYVELAKKHLNDTLSTEAKDLMTLTYFWSYNSFGKPAAGQDFYTQPNHSLKWMRAPDGTYTIFWNDEPKEYQEQISNSIKTSKVSGSTIVTLALDDAVEHNSDEFKDTEVFMRNTLNSMHKTPVK</sequence>
<evidence type="ECO:0000256" key="1">
    <source>
        <dbReference type="SAM" id="SignalP"/>
    </source>
</evidence>
<keyword evidence="1" id="KW-0732">Signal</keyword>
<evidence type="ECO:0000313" key="3">
    <source>
        <dbReference type="Proteomes" id="UP000037755"/>
    </source>
</evidence>
<dbReference type="OrthoDB" id="10013509at2"/>
<dbReference type="RefSeq" id="WP_054409076.1">
    <property type="nucleotide sequence ID" value="NZ_FOYA01000005.1"/>
</dbReference>
<reference evidence="2 3" key="1">
    <citation type="submission" date="2015-08" db="EMBL/GenBank/DDBJ databases">
        <title>Whole genome sequence of Flavobacterium akiainvivens IK-1T, from decaying Wikstroemia oahuensis, an endemic Hawaiian shrub.</title>
        <authorList>
            <person name="Wan X."/>
            <person name="Hou S."/>
            <person name="Saito J."/>
            <person name="Donachie S."/>
        </authorList>
    </citation>
    <scope>NUCLEOTIDE SEQUENCE [LARGE SCALE GENOMIC DNA]</scope>
    <source>
        <strain evidence="2 3">IK-1</strain>
    </source>
</reference>
<organism evidence="2 3">
    <name type="scientific">Flavobacterium akiainvivens</name>
    <dbReference type="NCBI Taxonomy" id="1202724"/>
    <lineage>
        <taxon>Bacteria</taxon>
        <taxon>Pseudomonadati</taxon>
        <taxon>Bacteroidota</taxon>
        <taxon>Flavobacteriia</taxon>
        <taxon>Flavobacteriales</taxon>
        <taxon>Flavobacteriaceae</taxon>
        <taxon>Flavobacterium</taxon>
    </lineage>
</organism>
<feature type="chain" id="PRO_5005818472" evidence="1">
    <location>
        <begin position="19"/>
        <end position="196"/>
    </location>
</feature>
<dbReference type="PATRIC" id="fig|1202724.3.peg.3372"/>
<keyword evidence="3" id="KW-1185">Reference proteome</keyword>
<dbReference type="EMBL" id="LIYD01000005">
    <property type="protein sequence ID" value="KOS07417.1"/>
    <property type="molecule type" value="Genomic_DNA"/>
</dbReference>